<keyword evidence="8 16" id="KW-0963">Cytoplasm</keyword>
<comment type="miscellaneous">
    <text evidence="16">Few gyrases are as efficient as E.coli at forming negative supercoils. Not all organisms have 2 type II topoisomerases; in organisms with a single type II topoisomerase this enzyme also has to decatenate newly replicated chromosomes.</text>
</comment>
<dbReference type="AlphaFoldDB" id="A0A345PAJ5"/>
<dbReference type="HAMAP" id="MF_01898">
    <property type="entry name" value="GyrB"/>
    <property type="match status" value="1"/>
</dbReference>
<comment type="subcellular location">
    <subcellularLocation>
        <location evidence="3 16">Cytoplasm</location>
    </subcellularLocation>
</comment>
<evidence type="ECO:0000256" key="6">
    <source>
        <dbReference type="ARBA" id="ARBA00012895"/>
    </source>
</evidence>
<evidence type="ECO:0000256" key="16">
    <source>
        <dbReference type="HAMAP-Rule" id="MF_01898"/>
    </source>
</evidence>
<evidence type="ECO:0000256" key="2">
    <source>
        <dbReference type="ARBA" id="ARBA00001978"/>
    </source>
</evidence>
<dbReference type="PRINTS" id="PR01159">
    <property type="entry name" value="DNAGYRASEB"/>
</dbReference>
<evidence type="ECO:0000256" key="15">
    <source>
        <dbReference type="ARBA" id="ARBA00023235"/>
    </source>
</evidence>
<dbReference type="GO" id="GO:0005524">
    <property type="term" value="F:ATP binding"/>
    <property type="evidence" value="ECO:0007669"/>
    <property type="project" value="UniProtKB-UniRule"/>
</dbReference>
<feature type="binding site" evidence="16">
    <location>
        <position position="528"/>
    </location>
    <ligand>
        <name>Mg(2+)</name>
        <dbReference type="ChEBI" id="CHEBI:18420"/>
        <label>2</label>
    </ligand>
</feature>
<dbReference type="NCBIfam" id="NF011501">
    <property type="entry name" value="PRK14939.1"/>
    <property type="match status" value="1"/>
</dbReference>
<dbReference type="OrthoDB" id="9802808at2"/>
<dbReference type="InterPro" id="IPR013506">
    <property type="entry name" value="Topo_IIA_bsu_dom2"/>
</dbReference>
<evidence type="ECO:0000256" key="4">
    <source>
        <dbReference type="ARBA" id="ARBA00010708"/>
    </source>
</evidence>
<keyword evidence="9 16" id="KW-0479">Metal-binding</keyword>
<dbReference type="InterPro" id="IPR006171">
    <property type="entry name" value="TOPRIM_dom"/>
</dbReference>
<dbReference type="InterPro" id="IPR013760">
    <property type="entry name" value="Topo_IIA-like_dom_sf"/>
</dbReference>
<evidence type="ECO:0000256" key="3">
    <source>
        <dbReference type="ARBA" id="ARBA00004496"/>
    </source>
</evidence>
<keyword evidence="10 16" id="KW-0547">Nucleotide-binding</keyword>
<evidence type="ECO:0000313" key="20">
    <source>
        <dbReference type="Proteomes" id="UP000253940"/>
    </source>
</evidence>
<dbReference type="InterPro" id="IPR000565">
    <property type="entry name" value="Topo_IIA_B"/>
</dbReference>
<dbReference type="EMBL" id="CP031222">
    <property type="protein sequence ID" value="AXI04304.1"/>
    <property type="molecule type" value="Genomic_DNA"/>
</dbReference>
<evidence type="ECO:0000256" key="12">
    <source>
        <dbReference type="ARBA" id="ARBA00022842"/>
    </source>
</evidence>
<dbReference type="Gene3D" id="3.10.20.690">
    <property type="match status" value="1"/>
</dbReference>
<reference evidence="19 20" key="1">
    <citation type="submission" date="2018-07" db="EMBL/GenBank/DDBJ databases">
        <title>Genome sequencing of Moraxellaceae gen. HYN0046.</title>
        <authorList>
            <person name="Kim M."/>
            <person name="Yi H."/>
        </authorList>
    </citation>
    <scope>NUCLEOTIDE SEQUENCE [LARGE SCALE GENOMIC DNA]</scope>
    <source>
        <strain evidence="19 20">HYN0046</strain>
    </source>
</reference>
<evidence type="ECO:0000313" key="19">
    <source>
        <dbReference type="EMBL" id="AXI04304.1"/>
    </source>
</evidence>
<feature type="site" description="Interaction with DNA" evidence="16">
    <location>
        <position position="477"/>
    </location>
</feature>
<dbReference type="SMART" id="SM00433">
    <property type="entry name" value="TOP2c"/>
    <property type="match status" value="1"/>
</dbReference>
<dbReference type="EC" id="5.6.2.2" evidence="6 16"/>
<evidence type="ECO:0000256" key="13">
    <source>
        <dbReference type="ARBA" id="ARBA00023029"/>
    </source>
</evidence>
<dbReference type="InterPro" id="IPR018522">
    <property type="entry name" value="TopoIIA_CS"/>
</dbReference>
<gene>
    <name evidence="16 19" type="primary">gyrB</name>
    <name evidence="19" type="ORF">HYN46_16555</name>
</gene>
<keyword evidence="12 16" id="KW-0460">Magnesium</keyword>
<dbReference type="InterPro" id="IPR041423">
    <property type="entry name" value="GyrB_insert"/>
</dbReference>
<dbReference type="GO" id="GO:0005737">
    <property type="term" value="C:cytoplasm"/>
    <property type="evidence" value="ECO:0007669"/>
    <property type="project" value="UniProtKB-SubCell"/>
</dbReference>
<dbReference type="PROSITE" id="PS50880">
    <property type="entry name" value="TOPRIM"/>
    <property type="match status" value="1"/>
</dbReference>
<dbReference type="FunFam" id="3.40.50.670:FF:000005">
    <property type="entry name" value="DNA gyrase subunit B"/>
    <property type="match status" value="1"/>
</dbReference>
<dbReference type="InterPro" id="IPR036890">
    <property type="entry name" value="HATPase_C_sf"/>
</dbReference>
<dbReference type="PRINTS" id="PR00418">
    <property type="entry name" value="TPI2FAMILY"/>
</dbReference>
<dbReference type="FunFam" id="3.40.50.670:FF:000004">
    <property type="entry name" value="DNA gyrase subunit B"/>
    <property type="match status" value="1"/>
</dbReference>
<dbReference type="KEGG" id="mbah:HYN46_16555"/>
<organism evidence="19 20">
    <name type="scientific">Aquirhabdus parva</name>
    <dbReference type="NCBI Taxonomy" id="2283318"/>
    <lineage>
        <taxon>Bacteria</taxon>
        <taxon>Pseudomonadati</taxon>
        <taxon>Pseudomonadota</taxon>
        <taxon>Gammaproteobacteria</taxon>
        <taxon>Moraxellales</taxon>
        <taxon>Moraxellaceae</taxon>
        <taxon>Aquirhabdus</taxon>
    </lineage>
</organism>
<dbReference type="InterPro" id="IPR034160">
    <property type="entry name" value="TOPRIM_GyrB"/>
</dbReference>
<dbReference type="Pfam" id="PF00986">
    <property type="entry name" value="DNA_gyraseB_C"/>
    <property type="match status" value="1"/>
</dbReference>
<evidence type="ECO:0000259" key="18">
    <source>
        <dbReference type="PROSITE" id="PS50880"/>
    </source>
</evidence>
<dbReference type="SMART" id="SM00387">
    <property type="entry name" value="HATPase_c"/>
    <property type="match status" value="1"/>
</dbReference>
<accession>A0A345PAJ5</accession>
<dbReference type="PANTHER" id="PTHR45866">
    <property type="entry name" value="DNA GYRASE/TOPOISOMERASE SUBUNIT B"/>
    <property type="match status" value="1"/>
</dbReference>
<evidence type="ECO:0000256" key="8">
    <source>
        <dbReference type="ARBA" id="ARBA00022490"/>
    </source>
</evidence>
<dbReference type="Gene3D" id="3.30.230.10">
    <property type="match status" value="1"/>
</dbReference>
<evidence type="ECO:0000256" key="10">
    <source>
        <dbReference type="ARBA" id="ARBA00022741"/>
    </source>
</evidence>
<evidence type="ECO:0000256" key="1">
    <source>
        <dbReference type="ARBA" id="ARBA00000185"/>
    </source>
</evidence>
<dbReference type="GO" id="GO:0046872">
    <property type="term" value="F:metal ion binding"/>
    <property type="evidence" value="ECO:0007669"/>
    <property type="project" value="UniProtKB-KW"/>
</dbReference>
<dbReference type="InterPro" id="IPR049353">
    <property type="entry name" value="GyrB_hook"/>
</dbReference>
<dbReference type="FunFam" id="3.30.565.10:FF:000002">
    <property type="entry name" value="DNA gyrase subunit B"/>
    <property type="match status" value="1"/>
</dbReference>
<comment type="similarity">
    <text evidence="4 16">Belongs to the type II topoisomerase GyrB family.</text>
</comment>
<dbReference type="InterPro" id="IPR014721">
    <property type="entry name" value="Ribsml_uS5_D2-typ_fold_subgr"/>
</dbReference>
<feature type="compositionally biased region" description="Polar residues" evidence="17">
    <location>
        <begin position="8"/>
        <end position="17"/>
    </location>
</feature>
<keyword evidence="20" id="KW-1185">Reference proteome</keyword>
<feature type="domain" description="Toprim" evidence="18">
    <location>
        <begin position="446"/>
        <end position="561"/>
    </location>
</feature>
<sequence>MSHDSEQNDVANNNQGDDPSVAEVAEQVVAPTYDSSNIKVLRGLDAVRKRPGMYIGDTDDGTGLHHMVFEVVDNAIDEALAGYCDEIVVTIHADESASVSDNGRGIPVDIHAEEGVSAAEVIMTILHAGGKFDDNSYKVSGGLHGVGVSVVNALSSKLELTICKAGIKYLQEYTDSVPDYRLKQVGTTTEQGSKIRFWPSPATFTQTIFNYDILLRRLRELSFLNSGVKIILRDERTAVEQVFNSEGGLAEFVQFINIGKHPLIDIFHFTVESDHGIGVEVALQWTDSYKQDTVYCFTNNIPQKDGGTHLAGFRAALTRAMNSYMEGESILKKEKVDITGDDAREGLTAIVSVKVPDPKFSSQTKEKLVSSEVRPAVESAMNREFSTYLLERPQAAKAIVGKIIDAARARDAARKAREMTRRKSALDIAGLPGKLADCQEKDPALSELYIVEGDSAGGSAKQGRNRKMQAILPLKGKILNVERARFDRMISSQEVGTLITALGCGIGQEEYNPEKLRYHKIIIMTDADVDGSHIRTLLLTFFFRQMPELFERGYIYIAQPPLYKIKRGKQEQYLKDNDALEEYLLSSALDDVALHVNADAPAVAGAQLETLIRDYQSTQKILLRLSQRYPVSLLQCLINLDTFHVEHAKDRQFVETWAQGLIEAIAVKQPSLKPELSVETFGEGDSQRHWPRITIYVHQLPQHYLLDLTFFQSGEYARLMSLSNLWRGILEEGAILKRGDKQFQISSFSELWDHLMNDSRRGVTVQRYKGLGEMNPEQLWETTMDPENRRMLRVSITDAIEADHMFSCLMGDDVEPRRVFIEENALSVTNLDA</sequence>
<dbReference type="SUPFAM" id="SSF54211">
    <property type="entry name" value="Ribosomal protein S5 domain 2-like"/>
    <property type="match status" value="1"/>
</dbReference>
<dbReference type="PANTHER" id="PTHR45866:SF1">
    <property type="entry name" value="DNA GYRASE SUBUNIT B, MITOCHONDRIAL"/>
    <property type="match status" value="1"/>
</dbReference>
<keyword evidence="11 16" id="KW-0067">ATP-binding</keyword>
<dbReference type="NCBIfam" id="TIGR01059">
    <property type="entry name" value="gyrB"/>
    <property type="match status" value="1"/>
</dbReference>
<dbReference type="InterPro" id="IPR001241">
    <property type="entry name" value="Topo_IIA"/>
</dbReference>
<dbReference type="Pfam" id="PF18053">
    <property type="entry name" value="GyrB_insert"/>
    <property type="match status" value="1"/>
</dbReference>
<dbReference type="CDD" id="cd00822">
    <property type="entry name" value="TopoII_Trans_DNA_gyrase"/>
    <property type="match status" value="1"/>
</dbReference>
<dbReference type="FunFam" id="3.30.230.10:FF:000005">
    <property type="entry name" value="DNA gyrase subunit B"/>
    <property type="match status" value="1"/>
</dbReference>
<dbReference type="Pfam" id="PF02518">
    <property type="entry name" value="HATPase_c"/>
    <property type="match status" value="1"/>
</dbReference>
<dbReference type="Pfam" id="PF00204">
    <property type="entry name" value="DNA_gyraseB"/>
    <property type="match status" value="1"/>
</dbReference>
<evidence type="ECO:0000256" key="5">
    <source>
        <dbReference type="ARBA" id="ARBA00011234"/>
    </source>
</evidence>
<feature type="binding site" evidence="16">
    <location>
        <position position="526"/>
    </location>
    <ligand>
        <name>Mg(2+)</name>
        <dbReference type="ChEBI" id="CHEBI:18420"/>
        <label>1</label>
        <note>catalytic</note>
    </ligand>
</feature>
<dbReference type="GO" id="GO:0003677">
    <property type="term" value="F:DNA binding"/>
    <property type="evidence" value="ECO:0007669"/>
    <property type="project" value="UniProtKB-KW"/>
</dbReference>
<dbReference type="NCBIfam" id="NF004189">
    <property type="entry name" value="PRK05644.1"/>
    <property type="match status" value="1"/>
</dbReference>
<comment type="catalytic activity">
    <reaction evidence="1 16">
        <text>ATP-dependent breakage, passage and rejoining of double-stranded DNA.</text>
        <dbReference type="EC" id="5.6.2.2"/>
    </reaction>
</comment>
<dbReference type="SUPFAM" id="SSF56719">
    <property type="entry name" value="Type II DNA topoisomerase"/>
    <property type="match status" value="1"/>
</dbReference>
<dbReference type="Gene3D" id="3.40.50.670">
    <property type="match status" value="2"/>
</dbReference>
<keyword evidence="14" id="KW-0238">DNA-binding</keyword>
<dbReference type="CDD" id="cd16928">
    <property type="entry name" value="HATPase_GyrB-like"/>
    <property type="match status" value="1"/>
</dbReference>
<feature type="region of interest" description="Disordered" evidence="17">
    <location>
        <begin position="1"/>
        <end position="21"/>
    </location>
</feature>
<feature type="binding site" evidence="16">
    <location>
        <position position="452"/>
    </location>
    <ligand>
        <name>Mg(2+)</name>
        <dbReference type="ChEBI" id="CHEBI:18420"/>
        <label>1</label>
        <note>catalytic</note>
    </ligand>
</feature>
<dbReference type="InterPro" id="IPR020568">
    <property type="entry name" value="Ribosomal_Su5_D2-typ_SF"/>
</dbReference>
<dbReference type="Pfam" id="PF01751">
    <property type="entry name" value="Toprim"/>
    <property type="match status" value="1"/>
</dbReference>
<dbReference type="InterPro" id="IPR011557">
    <property type="entry name" value="GyrB"/>
</dbReference>
<evidence type="ECO:0000256" key="14">
    <source>
        <dbReference type="ARBA" id="ARBA00023125"/>
    </source>
</evidence>
<name>A0A345PAJ5_9GAMM</name>
<dbReference type="Gene3D" id="3.30.565.10">
    <property type="entry name" value="Histidine kinase-like ATPase, C-terminal domain"/>
    <property type="match status" value="1"/>
</dbReference>
<dbReference type="GO" id="GO:0006261">
    <property type="term" value="P:DNA-templated DNA replication"/>
    <property type="evidence" value="ECO:0007669"/>
    <property type="project" value="UniProtKB-UniRule"/>
</dbReference>
<dbReference type="CDD" id="cd03366">
    <property type="entry name" value="TOPRIM_TopoIIA_GyrB"/>
    <property type="match status" value="1"/>
</dbReference>
<evidence type="ECO:0000256" key="11">
    <source>
        <dbReference type="ARBA" id="ARBA00022840"/>
    </source>
</evidence>
<dbReference type="InterPro" id="IPR002288">
    <property type="entry name" value="DNA_gyrase_B_C"/>
</dbReference>
<dbReference type="InterPro" id="IPR003594">
    <property type="entry name" value="HATPase_dom"/>
</dbReference>
<evidence type="ECO:0000256" key="9">
    <source>
        <dbReference type="ARBA" id="ARBA00022723"/>
    </source>
</evidence>
<protein>
    <recommendedName>
        <fullName evidence="7 16">DNA gyrase subunit B</fullName>
        <ecNumber evidence="6 16">5.6.2.2</ecNumber>
    </recommendedName>
</protein>
<keyword evidence="13 16" id="KW-0799">Topoisomerase</keyword>
<dbReference type="Proteomes" id="UP000253940">
    <property type="component" value="Chromosome"/>
</dbReference>
<comment type="subunit">
    <text evidence="5 16">Heterotetramer, composed of two GyrA and two GyrB chains. In the heterotetramer, GyrA contains the active site tyrosine that forms a transient covalent intermediate with DNA, while GyrB binds cofactors and catalyzes ATP hydrolysis.</text>
</comment>
<dbReference type="Pfam" id="PF21249">
    <property type="entry name" value="GyrB_hook"/>
    <property type="match status" value="1"/>
</dbReference>
<comment type="function">
    <text evidence="2 16">A type II topoisomerase that negatively supercoils closed circular double-stranded (ds) DNA in an ATP-dependent manner to modulate DNA topology and maintain chromosomes in an underwound state. Negative supercoiling favors strand separation, and DNA replication, transcription, recombination and repair, all of which involve strand separation. Also able to catalyze the interconversion of other topological isomers of dsDNA rings, including catenanes and knotted rings. Type II topoisomerases break and join 2 DNA strands simultaneously in an ATP-dependent manner.</text>
</comment>
<dbReference type="InterPro" id="IPR013759">
    <property type="entry name" value="Topo_IIA_B_C"/>
</dbReference>
<feature type="binding site" evidence="16">
    <location>
        <position position="526"/>
    </location>
    <ligand>
        <name>Mg(2+)</name>
        <dbReference type="ChEBI" id="CHEBI:18420"/>
        <label>2</label>
    </ligand>
</feature>
<feature type="site" description="Interaction with DNA" evidence="16">
    <location>
        <position position="480"/>
    </location>
</feature>
<dbReference type="GO" id="GO:0005694">
    <property type="term" value="C:chromosome"/>
    <property type="evidence" value="ECO:0007669"/>
    <property type="project" value="InterPro"/>
</dbReference>
<proteinExistence type="inferred from homology"/>
<dbReference type="PROSITE" id="PS00177">
    <property type="entry name" value="TOPOISOMERASE_II"/>
    <property type="match status" value="1"/>
</dbReference>
<comment type="cofactor">
    <cofactor evidence="16">
        <name>Mg(2+)</name>
        <dbReference type="ChEBI" id="CHEBI:18420"/>
    </cofactor>
    <cofactor evidence="16">
        <name>Mn(2+)</name>
        <dbReference type="ChEBI" id="CHEBI:29035"/>
    </cofactor>
    <cofactor evidence="16">
        <name>Ca(2+)</name>
        <dbReference type="ChEBI" id="CHEBI:29108"/>
    </cofactor>
    <text evidence="16">Binds two Mg(2+) per subunit. The magnesium ions form salt bridges with both the protein and the DNA. Can also accept other divalent metal cations, such as Mn(2+) or Ca(2+).</text>
</comment>
<keyword evidence="15 16" id="KW-0413">Isomerase</keyword>
<dbReference type="SUPFAM" id="SSF55874">
    <property type="entry name" value="ATPase domain of HSP90 chaperone/DNA topoisomerase II/histidine kinase"/>
    <property type="match status" value="1"/>
</dbReference>
<evidence type="ECO:0000256" key="17">
    <source>
        <dbReference type="SAM" id="MobiDB-lite"/>
    </source>
</evidence>
<dbReference type="RefSeq" id="WP_114900412.1">
    <property type="nucleotide sequence ID" value="NZ_CP031222.1"/>
</dbReference>
<dbReference type="GO" id="GO:0003918">
    <property type="term" value="F:DNA topoisomerase type II (double strand cut, ATP-hydrolyzing) activity"/>
    <property type="evidence" value="ECO:0007669"/>
    <property type="project" value="UniProtKB-UniRule"/>
</dbReference>
<evidence type="ECO:0000256" key="7">
    <source>
        <dbReference type="ARBA" id="ARBA00019166"/>
    </source>
</evidence>
<dbReference type="GO" id="GO:0006265">
    <property type="term" value="P:DNA topological change"/>
    <property type="evidence" value="ECO:0007669"/>
    <property type="project" value="UniProtKB-UniRule"/>
</dbReference>